<keyword evidence="5" id="KW-0443">Lipid metabolism</keyword>
<protein>
    <recommendedName>
        <fullName evidence="8">Fatty acid hydroxylase domain-containing protein</fullName>
    </recommendedName>
</protein>
<sequence>MFENNVTEYTVYAVGAPIVIALILIEGLVSSSKKLGYYKRGDSMGTIGLIIGNVIVNVLTKTSILGFYLFLYQYRLLDIPSFSLWIQIILTLIVIDFIYYWFHRTSHRVRFFWGIHMNHHSSEEMNFLVSLRQAWFNPLFRVPFFFILPLIGFNPFLTFIVGAASTLWAVIQHTQTIGKLGPLEWFMVTPSAHRVHHGVNEEYLNKNFGNLFIVWDRIFGTYAEENEEVIFGLTNNVKTFNPFRITAFSWLQFVNDFKQSNNLSDKFMSFFGSPEWSPRSN</sequence>
<feature type="transmembrane region" description="Helical" evidence="7">
    <location>
        <begin position="12"/>
        <end position="29"/>
    </location>
</feature>
<evidence type="ECO:0000259" key="8">
    <source>
        <dbReference type="Pfam" id="PF04116"/>
    </source>
</evidence>
<dbReference type="GO" id="GO:0005783">
    <property type="term" value="C:endoplasmic reticulum"/>
    <property type="evidence" value="ECO:0007669"/>
    <property type="project" value="TreeGrafter"/>
</dbReference>
<evidence type="ECO:0000256" key="6">
    <source>
        <dbReference type="ARBA" id="ARBA00023136"/>
    </source>
</evidence>
<dbReference type="GO" id="GO:0005506">
    <property type="term" value="F:iron ion binding"/>
    <property type="evidence" value="ECO:0007669"/>
    <property type="project" value="InterPro"/>
</dbReference>
<dbReference type="GO" id="GO:0006643">
    <property type="term" value="P:membrane lipid metabolic process"/>
    <property type="evidence" value="ECO:0007669"/>
    <property type="project" value="TreeGrafter"/>
</dbReference>
<comment type="subcellular location">
    <subcellularLocation>
        <location evidence="1">Endomembrane system</location>
        <topology evidence="1">Multi-pass membrane protein</topology>
    </subcellularLocation>
</comment>
<dbReference type="InterPro" id="IPR006694">
    <property type="entry name" value="Fatty_acid_hydroxylase"/>
</dbReference>
<evidence type="ECO:0000256" key="3">
    <source>
        <dbReference type="ARBA" id="ARBA00022989"/>
    </source>
</evidence>
<keyword evidence="6 7" id="KW-0472">Membrane</keyword>
<keyword evidence="4" id="KW-0560">Oxidoreductase</keyword>
<feature type="domain" description="Fatty acid hydroxylase" evidence="8">
    <location>
        <begin position="89"/>
        <end position="221"/>
    </location>
</feature>
<dbReference type="GO" id="GO:0008610">
    <property type="term" value="P:lipid biosynthetic process"/>
    <property type="evidence" value="ECO:0007669"/>
    <property type="project" value="InterPro"/>
</dbReference>
<dbReference type="PANTHER" id="PTHR21624:SF1">
    <property type="entry name" value="ALKYLGLYCEROL MONOOXYGENASE"/>
    <property type="match status" value="1"/>
</dbReference>
<reference evidence="9" key="1">
    <citation type="submission" date="2018-05" db="EMBL/GenBank/DDBJ databases">
        <authorList>
            <person name="Lanie J.A."/>
            <person name="Ng W.-L."/>
            <person name="Kazmierczak K.M."/>
            <person name="Andrzejewski T.M."/>
            <person name="Davidsen T.M."/>
            <person name="Wayne K.J."/>
            <person name="Tettelin H."/>
            <person name="Glass J.I."/>
            <person name="Rusch D."/>
            <person name="Podicherti R."/>
            <person name="Tsui H.-C.T."/>
            <person name="Winkler M.E."/>
        </authorList>
    </citation>
    <scope>NUCLEOTIDE SEQUENCE</scope>
</reference>
<evidence type="ECO:0000256" key="4">
    <source>
        <dbReference type="ARBA" id="ARBA00023002"/>
    </source>
</evidence>
<organism evidence="9">
    <name type="scientific">marine metagenome</name>
    <dbReference type="NCBI Taxonomy" id="408172"/>
    <lineage>
        <taxon>unclassified sequences</taxon>
        <taxon>metagenomes</taxon>
        <taxon>ecological metagenomes</taxon>
    </lineage>
</organism>
<accession>A0A381UTB0</accession>
<feature type="transmembrane region" description="Helical" evidence="7">
    <location>
        <begin position="50"/>
        <end position="70"/>
    </location>
</feature>
<dbReference type="EMBL" id="UINC01006951">
    <property type="protein sequence ID" value="SVA30587.1"/>
    <property type="molecule type" value="Genomic_DNA"/>
</dbReference>
<gene>
    <name evidence="9" type="ORF">METZ01_LOCUS83441</name>
</gene>
<name>A0A381UTB0_9ZZZZ</name>
<evidence type="ECO:0000256" key="2">
    <source>
        <dbReference type="ARBA" id="ARBA00022692"/>
    </source>
</evidence>
<dbReference type="GO" id="GO:0016020">
    <property type="term" value="C:membrane"/>
    <property type="evidence" value="ECO:0007669"/>
    <property type="project" value="GOC"/>
</dbReference>
<evidence type="ECO:0000256" key="7">
    <source>
        <dbReference type="SAM" id="Phobius"/>
    </source>
</evidence>
<dbReference type="GO" id="GO:0050479">
    <property type="term" value="F:glyceryl-ether monooxygenase activity"/>
    <property type="evidence" value="ECO:0007669"/>
    <property type="project" value="TreeGrafter"/>
</dbReference>
<keyword evidence="3 7" id="KW-1133">Transmembrane helix</keyword>
<feature type="transmembrane region" description="Helical" evidence="7">
    <location>
        <begin position="142"/>
        <end position="171"/>
    </location>
</feature>
<dbReference type="PANTHER" id="PTHR21624">
    <property type="entry name" value="STEROL DESATURASE-RELATED PROTEIN"/>
    <property type="match status" value="1"/>
</dbReference>
<evidence type="ECO:0000313" key="9">
    <source>
        <dbReference type="EMBL" id="SVA30587.1"/>
    </source>
</evidence>
<keyword evidence="2 7" id="KW-0812">Transmembrane</keyword>
<dbReference type="Pfam" id="PF04116">
    <property type="entry name" value="FA_hydroxylase"/>
    <property type="match status" value="1"/>
</dbReference>
<evidence type="ECO:0000256" key="1">
    <source>
        <dbReference type="ARBA" id="ARBA00004127"/>
    </source>
</evidence>
<dbReference type="AlphaFoldDB" id="A0A381UTB0"/>
<proteinExistence type="predicted"/>
<evidence type="ECO:0000256" key="5">
    <source>
        <dbReference type="ARBA" id="ARBA00023098"/>
    </source>
</evidence>
<dbReference type="InterPro" id="IPR051689">
    <property type="entry name" value="Sterol_desaturase/TMEM195"/>
</dbReference>
<feature type="transmembrane region" description="Helical" evidence="7">
    <location>
        <begin position="82"/>
        <end position="102"/>
    </location>
</feature>